<keyword evidence="2" id="KW-1185">Reference proteome</keyword>
<accession>A0ACA9MN15</accession>
<evidence type="ECO:0000313" key="2">
    <source>
        <dbReference type="Proteomes" id="UP000789366"/>
    </source>
</evidence>
<protein>
    <submittedName>
        <fullName evidence="1">14401_t:CDS:1</fullName>
    </submittedName>
</protein>
<reference evidence="1" key="1">
    <citation type="submission" date="2021-06" db="EMBL/GenBank/DDBJ databases">
        <authorList>
            <person name="Kallberg Y."/>
            <person name="Tangrot J."/>
            <person name="Rosling A."/>
        </authorList>
    </citation>
    <scope>NUCLEOTIDE SEQUENCE</scope>
    <source>
        <strain evidence="1">28 12/20/2015</strain>
    </source>
</reference>
<name>A0ACA9MN15_9GLOM</name>
<proteinExistence type="predicted"/>
<evidence type="ECO:0000313" key="1">
    <source>
        <dbReference type="EMBL" id="CAG8602998.1"/>
    </source>
</evidence>
<dbReference type="Proteomes" id="UP000789366">
    <property type="component" value="Unassembled WGS sequence"/>
</dbReference>
<sequence length="48" mass="5670">YLVKKLHFVDEENELASEAQKDKFMPIQTQKSVNMLLKQKSTEHISTY</sequence>
<organism evidence="1 2">
    <name type="scientific">Cetraspora pellucida</name>
    <dbReference type="NCBI Taxonomy" id="1433469"/>
    <lineage>
        <taxon>Eukaryota</taxon>
        <taxon>Fungi</taxon>
        <taxon>Fungi incertae sedis</taxon>
        <taxon>Mucoromycota</taxon>
        <taxon>Glomeromycotina</taxon>
        <taxon>Glomeromycetes</taxon>
        <taxon>Diversisporales</taxon>
        <taxon>Gigasporaceae</taxon>
        <taxon>Cetraspora</taxon>
    </lineage>
</organism>
<comment type="caution">
    <text evidence="1">The sequence shown here is derived from an EMBL/GenBank/DDBJ whole genome shotgun (WGS) entry which is preliminary data.</text>
</comment>
<gene>
    <name evidence="1" type="ORF">SPELUC_LOCUS7200</name>
</gene>
<feature type="non-terminal residue" evidence="1">
    <location>
        <position position="1"/>
    </location>
</feature>
<dbReference type="EMBL" id="CAJVPW010009246">
    <property type="protein sequence ID" value="CAG8602998.1"/>
    <property type="molecule type" value="Genomic_DNA"/>
</dbReference>